<proteinExistence type="predicted"/>
<evidence type="ECO:0000313" key="2">
    <source>
        <dbReference type="Proteomes" id="UP000646749"/>
    </source>
</evidence>
<dbReference type="EMBL" id="BONW01000039">
    <property type="protein sequence ID" value="GIG91563.1"/>
    <property type="molecule type" value="Genomic_DNA"/>
</dbReference>
<protein>
    <submittedName>
        <fullName evidence="1">HEXXH motif domain-containing protein</fullName>
    </submittedName>
</protein>
<evidence type="ECO:0000313" key="1">
    <source>
        <dbReference type="EMBL" id="GIG91563.1"/>
    </source>
</evidence>
<sequence>MVDHVEPQPDLPRHRLSERHLDALCTGGGGPDLVRQLWHTQRSRRLLLLHAVIEAASADARLLGPLPPADTARDVLVRAEESAPAEFTDLLLHPQIGNWAAYTLRRHRGGADAQAPIWADFGALHAVALVAAARAGLRWRTRLPARSGRVMLPSLGMAVLPAPGRWCAVEAECADGRVRIGDPDQGVTVRLDSTEDDVPGWWGLRRLSAGTGPGLRVLLDDVDPYRELADPVEPDRLDDAAVARWSELLAGAWRLLHEQQPDTAESIAAGVVSLVPLPTSDDLETRSASTGEAFGSVMVSTPPDEATLAVSLVHEFQHIKLGGLMHLVPLTTGRDEQTRYAPWRDDPRPLGGLLQGIYAFVGIAAFLRDYRLTCTGAQRRDADLEYAYARAQVREALRGLRRPAGLTDWGERLLGRLAERVEPWLAEPLPVESTRAAELIALGHRSGWRIRHLRPPAEDVRRLTLAWVGGRGVQVDPYRPAVVAHPQQRWSQGLLLLVRRYVAGYPLQLGPRLRALDVSEADIALVRGDADAARAGYLARLAADADDLNAWVGLGLTTLGPTSDSALPHRDSVLLHRPELVRAVYARAAERGYRPDALRLTAWLDELTAGVNPLASDAGRPR</sequence>
<keyword evidence="2" id="KW-1185">Reference proteome</keyword>
<reference evidence="1 2" key="1">
    <citation type="submission" date="2021-01" db="EMBL/GenBank/DDBJ databases">
        <title>Whole genome shotgun sequence of Plantactinospora endophytica NBRC 110450.</title>
        <authorList>
            <person name="Komaki H."/>
            <person name="Tamura T."/>
        </authorList>
    </citation>
    <scope>NUCLEOTIDE SEQUENCE [LARGE SCALE GENOMIC DNA]</scope>
    <source>
        <strain evidence="1 2">NBRC 110450</strain>
    </source>
</reference>
<gene>
    <name evidence="1" type="ORF">Pen02_64990</name>
</gene>
<name>A0ABQ4EA02_9ACTN</name>
<comment type="caution">
    <text evidence="1">The sequence shown here is derived from an EMBL/GenBank/DDBJ whole genome shotgun (WGS) entry which is preliminary data.</text>
</comment>
<organism evidence="1 2">
    <name type="scientific">Plantactinospora endophytica</name>
    <dbReference type="NCBI Taxonomy" id="673535"/>
    <lineage>
        <taxon>Bacteria</taxon>
        <taxon>Bacillati</taxon>
        <taxon>Actinomycetota</taxon>
        <taxon>Actinomycetes</taxon>
        <taxon>Micromonosporales</taxon>
        <taxon>Micromonosporaceae</taxon>
        <taxon>Plantactinospora</taxon>
    </lineage>
</organism>
<dbReference type="Proteomes" id="UP000646749">
    <property type="component" value="Unassembled WGS sequence"/>
</dbReference>
<dbReference type="NCBIfam" id="TIGR04267">
    <property type="entry name" value="mod_HExxH"/>
    <property type="match status" value="1"/>
</dbReference>
<accession>A0ABQ4EA02</accession>
<dbReference type="InterPro" id="IPR026337">
    <property type="entry name" value="AKG_HExxH"/>
</dbReference>